<organism evidence="1 3">
    <name type="scientific">Didymodactylos carnosus</name>
    <dbReference type="NCBI Taxonomy" id="1234261"/>
    <lineage>
        <taxon>Eukaryota</taxon>
        <taxon>Metazoa</taxon>
        <taxon>Spiralia</taxon>
        <taxon>Gnathifera</taxon>
        <taxon>Rotifera</taxon>
        <taxon>Eurotatoria</taxon>
        <taxon>Bdelloidea</taxon>
        <taxon>Philodinida</taxon>
        <taxon>Philodinidae</taxon>
        <taxon>Didymodactylos</taxon>
    </lineage>
</organism>
<proteinExistence type="predicted"/>
<dbReference type="OrthoDB" id="10044314at2759"/>
<protein>
    <submittedName>
        <fullName evidence="1">Uncharacterized protein</fullName>
    </submittedName>
</protein>
<comment type="caution">
    <text evidence="1">The sequence shown here is derived from an EMBL/GenBank/DDBJ whole genome shotgun (WGS) entry which is preliminary data.</text>
</comment>
<evidence type="ECO:0000313" key="3">
    <source>
        <dbReference type="Proteomes" id="UP000663829"/>
    </source>
</evidence>
<dbReference type="EMBL" id="CAJNOQ010060254">
    <property type="protein sequence ID" value="CAF1669794.1"/>
    <property type="molecule type" value="Genomic_DNA"/>
</dbReference>
<dbReference type="AlphaFoldDB" id="A0A816G3J8"/>
<sequence length="80" mass="9313">YDWAGLIDFGYTDRCRVYTIGTGPLYFRVFRLNPVRDGTEWLPRDRDGAEVGFGIEKDVKERFVSAWQKDVAANFAYVKQ</sequence>
<reference evidence="1" key="1">
    <citation type="submission" date="2021-02" db="EMBL/GenBank/DDBJ databases">
        <authorList>
            <person name="Nowell W R."/>
        </authorList>
    </citation>
    <scope>NUCLEOTIDE SEQUENCE</scope>
</reference>
<accession>A0A816G3J8</accession>
<evidence type="ECO:0000313" key="1">
    <source>
        <dbReference type="EMBL" id="CAF1669794.1"/>
    </source>
</evidence>
<name>A0A816G3J8_9BILA</name>
<dbReference type="EMBL" id="CAJOBC010139102">
    <property type="protein sequence ID" value="CAF4639250.1"/>
    <property type="molecule type" value="Genomic_DNA"/>
</dbReference>
<feature type="non-terminal residue" evidence="1">
    <location>
        <position position="1"/>
    </location>
</feature>
<evidence type="ECO:0000313" key="2">
    <source>
        <dbReference type="EMBL" id="CAF4639250.1"/>
    </source>
</evidence>
<dbReference type="Proteomes" id="UP000681722">
    <property type="component" value="Unassembled WGS sequence"/>
</dbReference>
<keyword evidence="3" id="KW-1185">Reference proteome</keyword>
<gene>
    <name evidence="1" type="ORF">GPM918_LOCUS46270</name>
    <name evidence="2" type="ORF">SRO942_LOCUS50086</name>
</gene>
<dbReference type="Proteomes" id="UP000663829">
    <property type="component" value="Unassembled WGS sequence"/>
</dbReference>